<accession>A0A3M2RJZ1</accession>
<dbReference type="EC" id="3.1.2.4" evidence="2"/>
<evidence type="ECO:0000256" key="1">
    <source>
        <dbReference type="ARBA" id="ARBA00001709"/>
    </source>
</evidence>
<organism evidence="5 6">
    <name type="scientific">Marinobacter litoralis</name>
    <dbReference type="NCBI Taxonomy" id="187981"/>
    <lineage>
        <taxon>Bacteria</taxon>
        <taxon>Pseudomonadati</taxon>
        <taxon>Pseudomonadota</taxon>
        <taxon>Gammaproteobacteria</taxon>
        <taxon>Pseudomonadales</taxon>
        <taxon>Marinobacteraceae</taxon>
        <taxon>Marinobacter</taxon>
    </lineage>
</organism>
<dbReference type="Pfam" id="PF16113">
    <property type="entry name" value="ECH_2"/>
    <property type="match status" value="1"/>
</dbReference>
<comment type="catalytic activity">
    <reaction evidence="1">
        <text>3-hydroxy-2-methylpropanoyl-CoA + H2O = 3-hydroxy-2-methylpropanoate + CoA + H(+)</text>
        <dbReference type="Rhea" id="RHEA:20888"/>
        <dbReference type="ChEBI" id="CHEBI:11805"/>
        <dbReference type="ChEBI" id="CHEBI:15377"/>
        <dbReference type="ChEBI" id="CHEBI:15378"/>
        <dbReference type="ChEBI" id="CHEBI:57287"/>
        <dbReference type="ChEBI" id="CHEBI:57340"/>
        <dbReference type="EC" id="3.1.2.4"/>
    </reaction>
</comment>
<dbReference type="SUPFAM" id="SSF52096">
    <property type="entry name" value="ClpP/crotonase"/>
    <property type="match status" value="1"/>
</dbReference>
<gene>
    <name evidence="5" type="primary">caiD_2</name>
    <name evidence="5" type="ORF">DOQ08_00303</name>
</gene>
<evidence type="ECO:0000256" key="3">
    <source>
        <dbReference type="ARBA" id="ARBA00022801"/>
    </source>
</evidence>
<evidence type="ECO:0000313" key="6">
    <source>
        <dbReference type="Proteomes" id="UP000265903"/>
    </source>
</evidence>
<dbReference type="OrthoDB" id="9790967at2"/>
<dbReference type="NCBIfam" id="NF004127">
    <property type="entry name" value="PRK05617.1"/>
    <property type="match status" value="1"/>
</dbReference>
<dbReference type="EMBL" id="QMDL01000001">
    <property type="protein sequence ID" value="RMJ05633.1"/>
    <property type="molecule type" value="Genomic_DNA"/>
</dbReference>
<reference evidence="5 6" key="1">
    <citation type="submission" date="2018-08" db="EMBL/GenBank/DDBJ databases">
        <title>Whole Genome Sequence of the Moderate Halophilic Marine Bacterium Marinobacter litoralis Sw-45.</title>
        <authorList>
            <person name="Musa H."/>
        </authorList>
    </citation>
    <scope>NUCLEOTIDE SEQUENCE [LARGE SCALE GENOMIC DNA]</scope>
    <source>
        <strain evidence="5 6">Sw-45</strain>
    </source>
</reference>
<dbReference type="Proteomes" id="UP000265903">
    <property type="component" value="Unassembled WGS sequence"/>
</dbReference>
<evidence type="ECO:0000256" key="2">
    <source>
        <dbReference type="ARBA" id="ARBA00011915"/>
    </source>
</evidence>
<dbReference type="GO" id="GO:0005829">
    <property type="term" value="C:cytosol"/>
    <property type="evidence" value="ECO:0007669"/>
    <property type="project" value="TreeGrafter"/>
</dbReference>
<dbReference type="CDD" id="cd06558">
    <property type="entry name" value="crotonase-like"/>
    <property type="match status" value="1"/>
</dbReference>
<comment type="caution">
    <text evidence="5">The sequence shown here is derived from an EMBL/GenBank/DDBJ whole genome shotgun (WGS) entry which is preliminary data.</text>
</comment>
<sequence>MSDQPIVFEEWNTSDGARIAVARLNTPRNLNSLSMEMIRLLKPQLERWAEDTSVRAVWLEAEGEKAFCAGGDIVSLYRSMTESGKLSEGEQFFTEEYELDYLIHTFPKPIVCWGNGIVMGGGIGLMVGASHRVVTENSKLAMPEVSIGLYPDIGAGWFLNRMPMRTGLFLGLTGARMNAADALFVDMADRFISHDLKAQVIEGLKAATWQNGDSHNVVSGVLKQFEQQSAEALPESPVRKHFDEIQQATDAGSVEQVVAQLQELGSRDDWLGKAVKGVAKASPTALALTWRHYHRSKLDGLKQVLDNELVLSKNCLKKGEFAEGIRALLIDKDMQPRWRYASLAEMDSQWVDEFFSLNAG</sequence>
<dbReference type="Gene3D" id="3.90.226.10">
    <property type="entry name" value="2-enoyl-CoA Hydratase, Chain A, domain 1"/>
    <property type="match status" value="1"/>
</dbReference>
<protein>
    <recommendedName>
        <fullName evidence="2">3-hydroxyisobutyryl-CoA hydrolase</fullName>
        <ecNumber evidence="2">3.1.2.4</ecNumber>
    </recommendedName>
</protein>
<dbReference type="RefSeq" id="WP_114333139.1">
    <property type="nucleotide sequence ID" value="NZ_QMDL01000001.1"/>
</dbReference>
<keyword evidence="6" id="KW-1185">Reference proteome</keyword>
<keyword evidence="5" id="KW-0456">Lyase</keyword>
<feature type="domain" description="Enoyl-CoA hydratase/isomerase" evidence="4">
    <location>
        <begin position="20"/>
        <end position="355"/>
    </location>
</feature>
<dbReference type="AlphaFoldDB" id="A0A3M2RJZ1"/>
<keyword evidence="3" id="KW-0378">Hydrolase</keyword>
<dbReference type="GO" id="GO:0016829">
    <property type="term" value="F:lyase activity"/>
    <property type="evidence" value="ECO:0007669"/>
    <property type="project" value="UniProtKB-KW"/>
</dbReference>
<name>A0A3M2RJZ1_9GAMM</name>
<dbReference type="InterPro" id="IPR029045">
    <property type="entry name" value="ClpP/crotonase-like_dom_sf"/>
</dbReference>
<dbReference type="GO" id="GO:0003860">
    <property type="term" value="F:3-hydroxyisobutyryl-CoA hydrolase activity"/>
    <property type="evidence" value="ECO:0007669"/>
    <property type="project" value="UniProtKB-EC"/>
</dbReference>
<dbReference type="PANTHER" id="PTHR43176">
    <property type="entry name" value="3-HYDROXYISOBUTYRYL-COA HYDROLASE-RELATED"/>
    <property type="match status" value="1"/>
</dbReference>
<evidence type="ECO:0000259" key="4">
    <source>
        <dbReference type="Pfam" id="PF16113"/>
    </source>
</evidence>
<dbReference type="InterPro" id="IPR045004">
    <property type="entry name" value="ECH_dom"/>
</dbReference>
<evidence type="ECO:0000313" key="5">
    <source>
        <dbReference type="EMBL" id="RMJ05633.1"/>
    </source>
</evidence>
<dbReference type="InterPro" id="IPR032259">
    <property type="entry name" value="HIBYL-CoA-H"/>
</dbReference>
<dbReference type="GO" id="GO:0006574">
    <property type="term" value="P:L-valine catabolic process"/>
    <property type="evidence" value="ECO:0007669"/>
    <property type="project" value="TreeGrafter"/>
</dbReference>
<dbReference type="PANTHER" id="PTHR43176:SF3">
    <property type="entry name" value="3-HYDROXYISOBUTYRYL-COA HYDROLASE, MITOCHONDRIAL"/>
    <property type="match status" value="1"/>
</dbReference>
<proteinExistence type="predicted"/>